<evidence type="ECO:0000313" key="2">
    <source>
        <dbReference type="Proteomes" id="UP000034213"/>
    </source>
</evidence>
<organism evidence="1 2">
    <name type="scientific">Candidatus Beckwithbacteria bacterium GW2011_GWA2_43_10</name>
    <dbReference type="NCBI Taxonomy" id="1618369"/>
    <lineage>
        <taxon>Bacteria</taxon>
        <taxon>Candidatus Beckwithiibacteriota</taxon>
    </lineage>
</organism>
<protein>
    <submittedName>
        <fullName evidence="1">Uncharacterized protein</fullName>
    </submittedName>
</protein>
<reference evidence="1 2" key="1">
    <citation type="journal article" date="2015" name="Nature">
        <title>rRNA introns, odd ribosomes, and small enigmatic genomes across a large radiation of phyla.</title>
        <authorList>
            <person name="Brown C.T."/>
            <person name="Hug L.A."/>
            <person name="Thomas B.C."/>
            <person name="Sharon I."/>
            <person name="Castelle C.J."/>
            <person name="Singh A."/>
            <person name="Wilkins M.J."/>
            <person name="Williams K.H."/>
            <person name="Banfield J.F."/>
        </authorList>
    </citation>
    <scope>NUCLEOTIDE SEQUENCE [LARGE SCALE GENOMIC DNA]</scope>
</reference>
<dbReference type="EMBL" id="LCEW01000007">
    <property type="protein sequence ID" value="KKS80407.1"/>
    <property type="molecule type" value="Genomic_DNA"/>
</dbReference>
<accession>A0A0G1C4C3</accession>
<comment type="caution">
    <text evidence="1">The sequence shown here is derived from an EMBL/GenBank/DDBJ whole genome shotgun (WGS) entry which is preliminary data.</text>
</comment>
<name>A0A0G1C4C3_9BACT</name>
<dbReference type="STRING" id="1618369.UV54_C0007G0016"/>
<proteinExistence type="predicted"/>
<dbReference type="AlphaFoldDB" id="A0A0G1C4C3"/>
<sequence>MCVNVNRLNCLTKNLPQTELLTGRFLNASYARLVYIVDRMYIKGYIINI</sequence>
<evidence type="ECO:0000313" key="1">
    <source>
        <dbReference type="EMBL" id="KKS80407.1"/>
    </source>
</evidence>
<gene>
    <name evidence="1" type="ORF">UV54_C0007G0016</name>
</gene>
<dbReference type="Proteomes" id="UP000034213">
    <property type="component" value="Unassembled WGS sequence"/>
</dbReference>